<dbReference type="InterPro" id="IPR011990">
    <property type="entry name" value="TPR-like_helical_dom_sf"/>
</dbReference>
<evidence type="ECO:0000313" key="9">
    <source>
        <dbReference type="Proteomes" id="UP000198310"/>
    </source>
</evidence>
<reference evidence="9" key="1">
    <citation type="submission" date="2017-06" db="EMBL/GenBank/DDBJ databases">
        <authorList>
            <person name="Varghese N."/>
            <person name="Submissions S."/>
        </authorList>
    </citation>
    <scope>NUCLEOTIDE SEQUENCE [LARGE SCALE GENOMIC DNA]</scope>
    <source>
        <strain evidence="9">DSM 28041</strain>
    </source>
</reference>
<dbReference type="InterPro" id="IPR033985">
    <property type="entry name" value="SusD-like_N"/>
</dbReference>
<keyword evidence="4" id="KW-0472">Membrane</keyword>
<gene>
    <name evidence="8" type="ORF">SAMN06269173_11271</name>
</gene>
<dbReference type="Pfam" id="PF07980">
    <property type="entry name" value="SusD_RagB"/>
    <property type="match status" value="1"/>
</dbReference>
<evidence type="ECO:0000256" key="3">
    <source>
        <dbReference type="ARBA" id="ARBA00022729"/>
    </source>
</evidence>
<evidence type="ECO:0000256" key="2">
    <source>
        <dbReference type="ARBA" id="ARBA00006275"/>
    </source>
</evidence>
<dbReference type="RefSeq" id="WP_045690609.1">
    <property type="nucleotide sequence ID" value="NZ_FZNS01000012.1"/>
</dbReference>
<dbReference type="CDD" id="cd08977">
    <property type="entry name" value="SusD"/>
    <property type="match status" value="1"/>
</dbReference>
<proteinExistence type="inferred from homology"/>
<evidence type="ECO:0000313" key="8">
    <source>
        <dbReference type="EMBL" id="SNR94707.1"/>
    </source>
</evidence>
<feature type="domain" description="SusD-like N-terminal" evidence="7">
    <location>
        <begin position="84"/>
        <end position="238"/>
    </location>
</feature>
<evidence type="ECO:0000259" key="6">
    <source>
        <dbReference type="Pfam" id="PF07980"/>
    </source>
</evidence>
<dbReference type="Proteomes" id="UP000198310">
    <property type="component" value="Unassembled WGS sequence"/>
</dbReference>
<evidence type="ECO:0000256" key="1">
    <source>
        <dbReference type="ARBA" id="ARBA00004442"/>
    </source>
</evidence>
<keyword evidence="9" id="KW-1185">Reference proteome</keyword>
<accession>A0A239AGD8</accession>
<dbReference type="InterPro" id="IPR012944">
    <property type="entry name" value="SusD_RagB_dom"/>
</dbReference>
<dbReference type="EMBL" id="FZNS01000012">
    <property type="protein sequence ID" value="SNR94707.1"/>
    <property type="molecule type" value="Genomic_DNA"/>
</dbReference>
<comment type="similarity">
    <text evidence="2">Belongs to the SusD family.</text>
</comment>
<comment type="subcellular location">
    <subcellularLocation>
        <location evidence="1">Cell outer membrane</location>
    </subcellularLocation>
</comment>
<evidence type="ECO:0000256" key="5">
    <source>
        <dbReference type="ARBA" id="ARBA00023237"/>
    </source>
</evidence>
<name>A0A239AGD8_9BACT</name>
<feature type="domain" description="RagB/SusD" evidence="6">
    <location>
        <begin position="363"/>
        <end position="495"/>
    </location>
</feature>
<keyword evidence="3" id="KW-0732">Signal</keyword>
<dbReference type="Pfam" id="PF14322">
    <property type="entry name" value="SusD-like_3"/>
    <property type="match status" value="1"/>
</dbReference>
<sequence>MKKTIYSALLASAMIFSSCEKEYLETAPTNAVTEENVLSSTKNGMAALNGIHRILYLQHNGSQNQGGEGSMKIMMDALGEDWVQTLGTSWWANEHNWTSHRNATSSTTYNHAWYYFYYRIIANANILINGLDNATGPEAEKQMIIGEALVYRAWAHFQLVQAFGERYEAGKTNSQLGVPLLITSTTEGQPRATVEEVYTQINTDLDTAIGLLTGLGNRPAKSHFNAAVAKGIKARVALTMQNWPVAARFAQEAIQQSGATLMSRAQYTSGFNSVENPEWLWGSKMQADQTNYFYSFFAYMSANYSSTAIRQNPKKINSVLYNQIPATDVRKALWDPTGASIPVPAGGVKAPYGQKKFLVADPNLSIGDVPHMRLAELYLIQAEAEARQGLASAAGSLFTLVSARDPQYVRSTRTGQALVDEILFQRRIELWGEGFRFLDLKRTNSALDRTGKNHIAQWAWALTGGNLRVEAGVKEWQFLFPQAELNVNKAIVQNPL</sequence>
<dbReference type="Gene3D" id="1.25.40.390">
    <property type="match status" value="1"/>
</dbReference>
<evidence type="ECO:0000259" key="7">
    <source>
        <dbReference type="Pfam" id="PF14322"/>
    </source>
</evidence>
<protein>
    <submittedName>
        <fullName evidence="8">SusD family protein</fullName>
    </submittedName>
</protein>
<dbReference type="AlphaFoldDB" id="A0A239AGD8"/>
<organism evidence="8 9">
    <name type="scientific">Hymenobacter mucosus</name>
    <dbReference type="NCBI Taxonomy" id="1411120"/>
    <lineage>
        <taxon>Bacteria</taxon>
        <taxon>Pseudomonadati</taxon>
        <taxon>Bacteroidota</taxon>
        <taxon>Cytophagia</taxon>
        <taxon>Cytophagales</taxon>
        <taxon>Hymenobacteraceae</taxon>
        <taxon>Hymenobacter</taxon>
    </lineage>
</organism>
<dbReference type="SUPFAM" id="SSF48452">
    <property type="entry name" value="TPR-like"/>
    <property type="match status" value="1"/>
</dbReference>
<dbReference type="GO" id="GO:0009279">
    <property type="term" value="C:cell outer membrane"/>
    <property type="evidence" value="ECO:0007669"/>
    <property type="project" value="UniProtKB-SubCell"/>
</dbReference>
<keyword evidence="5" id="KW-0998">Cell outer membrane</keyword>
<evidence type="ECO:0000256" key="4">
    <source>
        <dbReference type="ARBA" id="ARBA00023136"/>
    </source>
</evidence>
<dbReference type="PROSITE" id="PS51257">
    <property type="entry name" value="PROKAR_LIPOPROTEIN"/>
    <property type="match status" value="1"/>
</dbReference>